<dbReference type="SMART" id="SM00993">
    <property type="entry name" value="YL1_C"/>
    <property type="match status" value="1"/>
</dbReference>
<feature type="domain" description="Vps72/YL1 C-terminal" evidence="5">
    <location>
        <begin position="82"/>
        <end position="111"/>
    </location>
</feature>
<comment type="caution">
    <text evidence="6">The sequence shown here is derived from an EMBL/GenBank/DDBJ whole genome shotgun (WGS) entry which is preliminary data.</text>
</comment>
<evidence type="ECO:0000313" key="7">
    <source>
        <dbReference type="Proteomes" id="UP000697127"/>
    </source>
</evidence>
<evidence type="ECO:0000256" key="3">
    <source>
        <dbReference type="ARBA" id="ARBA00023163"/>
    </source>
</evidence>
<dbReference type="InterPro" id="IPR029525">
    <property type="entry name" value="INO80C/Ies6"/>
</dbReference>
<keyword evidence="7" id="KW-1185">Reference proteome</keyword>
<dbReference type="Proteomes" id="UP000697127">
    <property type="component" value="Unassembled WGS sequence"/>
</dbReference>
<keyword evidence="4" id="KW-0539">Nucleus</keyword>
<dbReference type="PANTHER" id="PTHR31200">
    <property type="entry name" value="INO80 COMPLEX SUBUNIT C"/>
    <property type="match status" value="1"/>
</dbReference>
<evidence type="ECO:0000256" key="4">
    <source>
        <dbReference type="ARBA" id="ARBA00023242"/>
    </source>
</evidence>
<reference evidence="6" key="1">
    <citation type="submission" date="2020-11" db="EMBL/GenBank/DDBJ databases">
        <title>Kefir isolates.</title>
        <authorList>
            <person name="Marcisauskas S."/>
            <person name="Kim Y."/>
            <person name="Blasche S."/>
        </authorList>
    </citation>
    <scope>NUCLEOTIDE SEQUENCE</scope>
    <source>
        <strain evidence="6">Olga-1</strain>
    </source>
</reference>
<dbReference type="Pfam" id="PF08265">
    <property type="entry name" value="YL1_C"/>
    <property type="match status" value="1"/>
</dbReference>
<organism evidence="6 7">
    <name type="scientific">Pichia californica</name>
    <dbReference type="NCBI Taxonomy" id="460514"/>
    <lineage>
        <taxon>Eukaryota</taxon>
        <taxon>Fungi</taxon>
        <taxon>Dikarya</taxon>
        <taxon>Ascomycota</taxon>
        <taxon>Saccharomycotina</taxon>
        <taxon>Pichiomycetes</taxon>
        <taxon>Pichiales</taxon>
        <taxon>Pichiaceae</taxon>
        <taxon>Pichia</taxon>
    </lineage>
</organism>
<sequence length="133" mass="15559">MDKETALNNYIKIFSTSEKFKNPRRTIKKVRYKGARLVMNEEQRRLTQLQEDEKLKNPDKPPADRVTYFSIAAPPSLKPIRTYCDVTGLPTNYKSPHNQIRYYNKECYEIVRSMPSGVDQQYLSLRGANVILK</sequence>
<evidence type="ECO:0000256" key="2">
    <source>
        <dbReference type="ARBA" id="ARBA00023015"/>
    </source>
</evidence>
<dbReference type="GO" id="GO:0006338">
    <property type="term" value="P:chromatin remodeling"/>
    <property type="evidence" value="ECO:0007669"/>
    <property type="project" value="InterPro"/>
</dbReference>
<keyword evidence="2" id="KW-0805">Transcription regulation</keyword>
<protein>
    <submittedName>
        <fullName evidence="6">Chromatin-remodeling complex subunit ies6</fullName>
    </submittedName>
</protein>
<evidence type="ECO:0000313" key="6">
    <source>
        <dbReference type="EMBL" id="KAG0688596.1"/>
    </source>
</evidence>
<dbReference type="InterPro" id="IPR013272">
    <property type="entry name" value="Vps72/YL1_C"/>
</dbReference>
<dbReference type="OrthoDB" id="49520at2759"/>
<dbReference type="EMBL" id="PUHW01000138">
    <property type="protein sequence ID" value="KAG0688596.1"/>
    <property type="molecule type" value="Genomic_DNA"/>
</dbReference>
<dbReference type="PANTHER" id="PTHR31200:SF1">
    <property type="entry name" value="INO80 COMPLEX SUBUNIT C"/>
    <property type="match status" value="1"/>
</dbReference>
<gene>
    <name evidence="6" type="primary">IES6</name>
    <name evidence="6" type="ORF">C6P40_000752</name>
</gene>
<evidence type="ECO:0000256" key="1">
    <source>
        <dbReference type="ARBA" id="ARBA00004123"/>
    </source>
</evidence>
<name>A0A9P6WK35_9ASCO</name>
<dbReference type="AlphaFoldDB" id="A0A9P6WK35"/>
<comment type="subcellular location">
    <subcellularLocation>
        <location evidence="1">Nucleus</location>
    </subcellularLocation>
</comment>
<evidence type="ECO:0000259" key="5">
    <source>
        <dbReference type="SMART" id="SM00993"/>
    </source>
</evidence>
<proteinExistence type="predicted"/>
<keyword evidence="3" id="KW-0804">Transcription</keyword>
<dbReference type="GO" id="GO:0031011">
    <property type="term" value="C:Ino80 complex"/>
    <property type="evidence" value="ECO:0007669"/>
    <property type="project" value="InterPro"/>
</dbReference>
<accession>A0A9P6WK35</accession>